<gene>
    <name evidence="3" type="ORF">SADUNF_Sadunf08G0124800</name>
</gene>
<dbReference type="PROSITE" id="PS51819">
    <property type="entry name" value="VOC"/>
    <property type="match status" value="1"/>
</dbReference>
<dbReference type="InterPro" id="IPR029068">
    <property type="entry name" value="Glyas_Bleomycin-R_OHBP_Dase"/>
</dbReference>
<evidence type="ECO:0000313" key="4">
    <source>
        <dbReference type="Proteomes" id="UP000657918"/>
    </source>
</evidence>
<dbReference type="SUPFAM" id="SSF54593">
    <property type="entry name" value="Glyoxalase/Bleomycin resistance protein/Dihydroxybiphenyl dioxygenase"/>
    <property type="match status" value="1"/>
</dbReference>
<keyword evidence="4" id="KW-1185">Reference proteome</keyword>
<feature type="domain" description="VOC" evidence="2">
    <location>
        <begin position="109"/>
        <end position="239"/>
    </location>
</feature>
<evidence type="ECO:0000259" key="2">
    <source>
        <dbReference type="PROSITE" id="PS51819"/>
    </source>
</evidence>
<organism evidence="3 4">
    <name type="scientific">Salix dunnii</name>
    <dbReference type="NCBI Taxonomy" id="1413687"/>
    <lineage>
        <taxon>Eukaryota</taxon>
        <taxon>Viridiplantae</taxon>
        <taxon>Streptophyta</taxon>
        <taxon>Embryophyta</taxon>
        <taxon>Tracheophyta</taxon>
        <taxon>Spermatophyta</taxon>
        <taxon>Magnoliopsida</taxon>
        <taxon>eudicotyledons</taxon>
        <taxon>Gunneridae</taxon>
        <taxon>Pentapetalae</taxon>
        <taxon>rosids</taxon>
        <taxon>fabids</taxon>
        <taxon>Malpighiales</taxon>
        <taxon>Salicaceae</taxon>
        <taxon>Saliceae</taxon>
        <taxon>Salix</taxon>
    </lineage>
</organism>
<dbReference type="OrthoDB" id="16820at2759"/>
<evidence type="ECO:0000256" key="1">
    <source>
        <dbReference type="ARBA" id="ARBA00006643"/>
    </source>
</evidence>
<proteinExistence type="inferred from homology"/>
<dbReference type="Pfam" id="PF13669">
    <property type="entry name" value="Glyoxalase_4"/>
    <property type="match status" value="1"/>
</dbReference>
<protein>
    <recommendedName>
        <fullName evidence="2">VOC domain-containing protein</fullName>
    </recommendedName>
</protein>
<dbReference type="AlphaFoldDB" id="A0A835N1K0"/>
<reference evidence="3 4" key="1">
    <citation type="submission" date="2020-10" db="EMBL/GenBank/DDBJ databases">
        <title>Plant Genome Project.</title>
        <authorList>
            <person name="Zhang R.-G."/>
        </authorList>
    </citation>
    <scope>NUCLEOTIDE SEQUENCE [LARGE SCALE GENOMIC DNA]</scope>
    <source>
        <strain evidence="3">FAFU-HL-1</strain>
        <tissue evidence="3">Leaf</tissue>
    </source>
</reference>
<dbReference type="Proteomes" id="UP000657918">
    <property type="component" value="Chromosome 8"/>
</dbReference>
<dbReference type="InterPro" id="IPR037523">
    <property type="entry name" value="VOC_core"/>
</dbReference>
<evidence type="ECO:0000313" key="3">
    <source>
        <dbReference type="EMBL" id="KAF9677603.1"/>
    </source>
</evidence>
<comment type="similarity">
    <text evidence="1">Belongs to the PPR family. PCMP-H subfamily.</text>
</comment>
<dbReference type="CDD" id="cd07245">
    <property type="entry name" value="VOC_like"/>
    <property type="match status" value="1"/>
</dbReference>
<dbReference type="Pfam" id="PF14432">
    <property type="entry name" value="DYW_deaminase"/>
    <property type="match status" value="1"/>
</dbReference>
<dbReference type="PANTHER" id="PTHR47802:SF1">
    <property type="entry name" value="GLYOXALASE FAMILY PROTEIN, EXPRESSED"/>
    <property type="match status" value="1"/>
</dbReference>
<sequence length="241" mass="27179">MLVKLRAEMQSDDYKTDTIYSLHNIEEEKKTTAAGHHSEKGALASSLIALPPGVNLQESQKISGYVVIVIVPSSFSQADFAGREITFRENKIFHRFRDKQQMAAAKGAFLNHISRESSDIRGLADFYKEIFGFEEIESPKFEFKVIWLKVSPDFAIHLIERSPDTQLPEGPYSAASPVLDTTHLPRGHHVCFSVSNFDSFVQSLKDKGIKTFQRSVPNRPVRQVFFFDPDGNGLEVASRDE</sequence>
<dbReference type="InterPro" id="IPR032867">
    <property type="entry name" value="DYW_dom"/>
</dbReference>
<dbReference type="GO" id="GO:0008270">
    <property type="term" value="F:zinc ion binding"/>
    <property type="evidence" value="ECO:0007669"/>
    <property type="project" value="InterPro"/>
</dbReference>
<dbReference type="PANTHER" id="PTHR47802">
    <property type="entry name" value="GLYOXALASE FAMILY PROTEIN, EXPRESSED"/>
    <property type="match status" value="1"/>
</dbReference>
<comment type="caution">
    <text evidence="3">The sequence shown here is derived from an EMBL/GenBank/DDBJ whole genome shotgun (WGS) entry which is preliminary data.</text>
</comment>
<name>A0A835N1K0_9ROSI</name>
<dbReference type="Gene3D" id="3.10.180.10">
    <property type="entry name" value="2,3-Dihydroxybiphenyl 1,2-Dioxygenase, domain 1"/>
    <property type="match status" value="1"/>
</dbReference>
<dbReference type="EMBL" id="JADGMS010000008">
    <property type="protein sequence ID" value="KAF9677603.1"/>
    <property type="molecule type" value="Genomic_DNA"/>
</dbReference>
<accession>A0A835N1K0</accession>